<protein>
    <recommendedName>
        <fullName evidence="4">Scaffolding protein</fullName>
    </recommendedName>
</protein>
<dbReference type="Proteomes" id="UP000565205">
    <property type="component" value="Unassembled WGS sequence"/>
</dbReference>
<evidence type="ECO:0000313" key="3">
    <source>
        <dbReference type="Proteomes" id="UP000565205"/>
    </source>
</evidence>
<evidence type="ECO:0008006" key="4">
    <source>
        <dbReference type="Google" id="ProtNLM"/>
    </source>
</evidence>
<evidence type="ECO:0000256" key="1">
    <source>
        <dbReference type="SAM" id="MobiDB-lite"/>
    </source>
</evidence>
<proteinExistence type="predicted"/>
<dbReference type="AlphaFoldDB" id="A0A850NWC8"/>
<reference evidence="2 3" key="1">
    <citation type="submission" date="2020-06" db="EMBL/GenBank/DDBJ databases">
        <title>Description of novel acetic acid bacteria.</title>
        <authorList>
            <person name="Sombolestani A."/>
        </authorList>
    </citation>
    <scope>NUCLEOTIDE SEQUENCE [LARGE SCALE GENOMIC DNA]</scope>
    <source>
        <strain evidence="2 3">LMG 26838</strain>
    </source>
</reference>
<feature type="non-terminal residue" evidence="2">
    <location>
        <position position="1"/>
    </location>
</feature>
<comment type="caution">
    <text evidence="2">The sequence shown here is derived from an EMBL/GenBank/DDBJ whole genome shotgun (WGS) entry which is preliminary data.</text>
</comment>
<dbReference type="EMBL" id="JABXXQ010000294">
    <property type="protein sequence ID" value="NVN31138.1"/>
    <property type="molecule type" value="Genomic_DNA"/>
</dbReference>
<feature type="compositionally biased region" description="Low complexity" evidence="1">
    <location>
        <begin position="96"/>
        <end position="108"/>
    </location>
</feature>
<feature type="region of interest" description="Disordered" evidence="1">
    <location>
        <begin position="85"/>
        <end position="109"/>
    </location>
</feature>
<accession>A0A850NWC8</accession>
<dbReference type="RefSeq" id="WP_218062105.1">
    <property type="nucleotide sequence ID" value="NZ_JABXXQ010000294.1"/>
</dbReference>
<organism evidence="2 3">
    <name type="scientific">Endobacter medicaginis</name>
    <dbReference type="NCBI Taxonomy" id="1181271"/>
    <lineage>
        <taxon>Bacteria</taxon>
        <taxon>Pseudomonadati</taxon>
        <taxon>Pseudomonadota</taxon>
        <taxon>Alphaproteobacteria</taxon>
        <taxon>Acetobacterales</taxon>
        <taxon>Acetobacteraceae</taxon>
        <taxon>Endobacter</taxon>
    </lineage>
</organism>
<evidence type="ECO:0000313" key="2">
    <source>
        <dbReference type="EMBL" id="NVN31138.1"/>
    </source>
</evidence>
<sequence>AAAEAAAKSHAEALQKRVSELQDGFHQRLIDAELKAGSIAAGLAHPDFLKLVDKSAVSVDADGAVAVPADFWAGVKASLPHLFTATGADRGTTSNPAAAPKPAPAGMKKATEMSDAEFKAALARIAAGQLP</sequence>
<name>A0A850NWC8_9PROT</name>
<gene>
    <name evidence="2" type="ORF">HUK83_12435</name>
</gene>